<gene>
    <name evidence="4" type="ORF">ACFFHU_31075</name>
</gene>
<dbReference type="InterPro" id="IPR000326">
    <property type="entry name" value="PAP2/HPO"/>
</dbReference>
<proteinExistence type="predicted"/>
<feature type="compositionally biased region" description="Low complexity" evidence="1">
    <location>
        <begin position="271"/>
        <end position="283"/>
    </location>
</feature>
<dbReference type="RefSeq" id="WP_377344108.1">
    <property type="nucleotide sequence ID" value="NZ_JBHLUE010000036.1"/>
</dbReference>
<evidence type="ECO:0000256" key="2">
    <source>
        <dbReference type="SAM" id="Phobius"/>
    </source>
</evidence>
<sequence>MVLILYVFAVLAVLVPVVVTPLLARWARPSPAGPVGRVRRAAAALTDILGPGWAALVALLAGAAAVVAVCWPLGEALSRLEPVVDHPVFDYVHARRDADWARLTGFVTAMGDRDPLKVVTVVAAVLLAVAWRRRWWIPVVALPLQFVLEQYTQQILKLVVDRGHPPTDLGSYPSGGCARVLMTFGTIALLASWAFRIPRAGRVGLVTALAVLASVEAYTRIYAEKHWLTDVVGGLVFGWLLLGVLAGSLTILAGRSAPPVVPDPDAPDPGVPARTAAAERAPA</sequence>
<dbReference type="Pfam" id="PF01569">
    <property type="entry name" value="PAP2"/>
    <property type="match status" value="1"/>
</dbReference>
<dbReference type="Proteomes" id="UP001589894">
    <property type="component" value="Unassembled WGS sequence"/>
</dbReference>
<organism evidence="4 5">
    <name type="scientific">Plantactinospora siamensis</name>
    <dbReference type="NCBI Taxonomy" id="555372"/>
    <lineage>
        <taxon>Bacteria</taxon>
        <taxon>Bacillati</taxon>
        <taxon>Actinomycetota</taxon>
        <taxon>Actinomycetes</taxon>
        <taxon>Micromonosporales</taxon>
        <taxon>Micromonosporaceae</taxon>
        <taxon>Plantactinospora</taxon>
    </lineage>
</organism>
<dbReference type="Gene3D" id="1.20.144.10">
    <property type="entry name" value="Phosphatidic acid phosphatase type 2/haloperoxidase"/>
    <property type="match status" value="1"/>
</dbReference>
<feature type="region of interest" description="Disordered" evidence="1">
    <location>
        <begin position="261"/>
        <end position="283"/>
    </location>
</feature>
<protein>
    <submittedName>
        <fullName evidence="4">Phosphatase PAP2 family protein</fullName>
    </submittedName>
</protein>
<evidence type="ECO:0000313" key="4">
    <source>
        <dbReference type="EMBL" id="MFC0568563.1"/>
    </source>
</evidence>
<evidence type="ECO:0000313" key="5">
    <source>
        <dbReference type="Proteomes" id="UP001589894"/>
    </source>
</evidence>
<name>A0ABV6P8E8_9ACTN</name>
<evidence type="ECO:0000256" key="1">
    <source>
        <dbReference type="SAM" id="MobiDB-lite"/>
    </source>
</evidence>
<dbReference type="InterPro" id="IPR036938">
    <property type="entry name" value="PAP2/HPO_sf"/>
</dbReference>
<dbReference type="EMBL" id="JBHLUE010000036">
    <property type="protein sequence ID" value="MFC0568563.1"/>
    <property type="molecule type" value="Genomic_DNA"/>
</dbReference>
<accession>A0ABV6P8E8</accession>
<feature type="transmembrane region" description="Helical" evidence="2">
    <location>
        <begin position="231"/>
        <end position="253"/>
    </location>
</feature>
<reference evidence="4 5" key="1">
    <citation type="submission" date="2024-09" db="EMBL/GenBank/DDBJ databases">
        <authorList>
            <person name="Sun Q."/>
            <person name="Mori K."/>
        </authorList>
    </citation>
    <scope>NUCLEOTIDE SEQUENCE [LARGE SCALE GENOMIC DNA]</scope>
    <source>
        <strain evidence="4 5">TBRC 2205</strain>
    </source>
</reference>
<feature type="transmembrane region" description="Helical" evidence="2">
    <location>
        <begin position="48"/>
        <end position="74"/>
    </location>
</feature>
<comment type="caution">
    <text evidence="4">The sequence shown here is derived from an EMBL/GenBank/DDBJ whole genome shotgun (WGS) entry which is preliminary data.</text>
</comment>
<keyword evidence="2" id="KW-1133">Transmembrane helix</keyword>
<dbReference type="SUPFAM" id="SSF48317">
    <property type="entry name" value="Acid phosphatase/Vanadium-dependent haloperoxidase"/>
    <property type="match status" value="1"/>
</dbReference>
<feature type="transmembrane region" description="Helical" evidence="2">
    <location>
        <begin position="6"/>
        <end position="27"/>
    </location>
</feature>
<feature type="compositionally biased region" description="Pro residues" evidence="1">
    <location>
        <begin position="261"/>
        <end position="270"/>
    </location>
</feature>
<feature type="domain" description="Phosphatidic acid phosphatase type 2/haloperoxidase" evidence="3">
    <location>
        <begin position="169"/>
        <end position="245"/>
    </location>
</feature>
<keyword evidence="5" id="KW-1185">Reference proteome</keyword>
<keyword evidence="2" id="KW-0812">Transmembrane</keyword>
<keyword evidence="2" id="KW-0472">Membrane</keyword>
<evidence type="ECO:0000259" key="3">
    <source>
        <dbReference type="Pfam" id="PF01569"/>
    </source>
</evidence>